<gene>
    <name evidence="2" type="ORF">SMTD_LOCUS9252</name>
</gene>
<dbReference type="AlphaFoldDB" id="A0A3P8E132"/>
<name>A0A3P8E132_9TREM</name>
<proteinExistence type="predicted"/>
<dbReference type="EMBL" id="UZAL01029543">
    <property type="protein sequence ID" value="VDP48890.1"/>
    <property type="molecule type" value="Genomic_DNA"/>
</dbReference>
<organism evidence="2 3">
    <name type="scientific">Schistosoma mattheei</name>
    <dbReference type="NCBI Taxonomy" id="31246"/>
    <lineage>
        <taxon>Eukaryota</taxon>
        <taxon>Metazoa</taxon>
        <taxon>Spiralia</taxon>
        <taxon>Lophotrochozoa</taxon>
        <taxon>Platyhelminthes</taxon>
        <taxon>Trematoda</taxon>
        <taxon>Digenea</taxon>
        <taxon>Strigeidida</taxon>
        <taxon>Schistosomatoidea</taxon>
        <taxon>Schistosomatidae</taxon>
        <taxon>Schistosoma</taxon>
    </lineage>
</organism>
<evidence type="ECO:0000256" key="1">
    <source>
        <dbReference type="SAM" id="MobiDB-lite"/>
    </source>
</evidence>
<protein>
    <submittedName>
        <fullName evidence="2">Uncharacterized protein</fullName>
    </submittedName>
</protein>
<evidence type="ECO:0000313" key="2">
    <source>
        <dbReference type="EMBL" id="VDP48890.1"/>
    </source>
</evidence>
<accession>A0A3P8E132</accession>
<feature type="region of interest" description="Disordered" evidence="1">
    <location>
        <begin position="28"/>
        <end position="47"/>
    </location>
</feature>
<sequence>MCLAPGQYNPYGEEQIKKTQLPSYHSVFKSKYPRSVSSQKQVRHKKH</sequence>
<dbReference type="Proteomes" id="UP000269396">
    <property type="component" value="Unassembled WGS sequence"/>
</dbReference>
<reference evidence="2 3" key="1">
    <citation type="submission" date="2018-11" db="EMBL/GenBank/DDBJ databases">
        <authorList>
            <consortium name="Pathogen Informatics"/>
        </authorList>
    </citation>
    <scope>NUCLEOTIDE SEQUENCE [LARGE SCALE GENOMIC DNA]</scope>
    <source>
        <strain>Denwood</strain>
        <strain evidence="3">Zambia</strain>
    </source>
</reference>
<evidence type="ECO:0000313" key="3">
    <source>
        <dbReference type="Proteomes" id="UP000269396"/>
    </source>
</evidence>
<keyword evidence="3" id="KW-1185">Reference proteome</keyword>